<dbReference type="EMBL" id="MCFC01000039">
    <property type="protein sequence ID" value="ORY27373.1"/>
    <property type="molecule type" value="Genomic_DNA"/>
</dbReference>
<reference evidence="2 3" key="1">
    <citation type="submission" date="2016-07" db="EMBL/GenBank/DDBJ databases">
        <title>Pervasive Adenine N6-methylation of Active Genes in Fungi.</title>
        <authorList>
            <consortium name="DOE Joint Genome Institute"/>
            <person name="Mondo S.J."/>
            <person name="Dannebaum R.O."/>
            <person name="Kuo R.C."/>
            <person name="Labutti K."/>
            <person name="Haridas S."/>
            <person name="Kuo A."/>
            <person name="Salamov A."/>
            <person name="Ahrendt S.R."/>
            <person name="Lipzen A."/>
            <person name="Sullivan W."/>
            <person name="Andreopoulos W.B."/>
            <person name="Clum A."/>
            <person name="Lindquist E."/>
            <person name="Daum C."/>
            <person name="Ramamoorthy G.K."/>
            <person name="Gryganskyi A."/>
            <person name="Culley D."/>
            <person name="Magnuson J.K."/>
            <person name="James T.Y."/>
            <person name="O'Malley M.A."/>
            <person name="Stajich J.E."/>
            <person name="Spatafora J.W."/>
            <person name="Visel A."/>
            <person name="Grigoriev I.V."/>
        </authorList>
    </citation>
    <scope>NUCLEOTIDE SEQUENCE [LARGE SCALE GENOMIC DNA]</scope>
    <source>
        <strain evidence="2 3">68-887.2</strain>
    </source>
</reference>
<keyword evidence="1" id="KW-0812">Transmembrane</keyword>
<evidence type="ECO:0000256" key="1">
    <source>
        <dbReference type="SAM" id="Phobius"/>
    </source>
</evidence>
<dbReference type="AlphaFoldDB" id="A0A1Y2AXQ4"/>
<evidence type="ECO:0000313" key="3">
    <source>
        <dbReference type="Proteomes" id="UP000193986"/>
    </source>
</evidence>
<comment type="caution">
    <text evidence="2">The sequence shown here is derived from an EMBL/GenBank/DDBJ whole genome shotgun (WGS) entry which is preliminary data.</text>
</comment>
<proteinExistence type="predicted"/>
<keyword evidence="1" id="KW-0472">Membrane</keyword>
<protein>
    <submittedName>
        <fullName evidence="2">Uncharacterized protein</fullName>
    </submittedName>
</protein>
<keyword evidence="3" id="KW-1185">Reference proteome</keyword>
<feature type="transmembrane region" description="Helical" evidence="1">
    <location>
        <begin position="17"/>
        <end position="43"/>
    </location>
</feature>
<dbReference type="Proteomes" id="UP000193986">
    <property type="component" value="Unassembled WGS sequence"/>
</dbReference>
<dbReference type="InParanoid" id="A0A1Y2AXQ4"/>
<evidence type="ECO:0000313" key="2">
    <source>
        <dbReference type="EMBL" id="ORY27373.1"/>
    </source>
</evidence>
<sequence length="69" mass="8033">MCLFSHVNDYERLGTRFFVLLFCMNVVFVLQYTCSVFTSFLFSTSHCSHYQLRILPILNSSTTSKEHDG</sequence>
<gene>
    <name evidence="2" type="ORF">BCR39DRAFT_230184</name>
</gene>
<organism evidence="2 3">
    <name type="scientific">Naematelia encephala</name>
    <dbReference type="NCBI Taxonomy" id="71784"/>
    <lineage>
        <taxon>Eukaryota</taxon>
        <taxon>Fungi</taxon>
        <taxon>Dikarya</taxon>
        <taxon>Basidiomycota</taxon>
        <taxon>Agaricomycotina</taxon>
        <taxon>Tremellomycetes</taxon>
        <taxon>Tremellales</taxon>
        <taxon>Naemateliaceae</taxon>
        <taxon>Naematelia</taxon>
    </lineage>
</organism>
<accession>A0A1Y2AXQ4</accession>
<name>A0A1Y2AXQ4_9TREE</name>
<keyword evidence="1" id="KW-1133">Transmembrane helix</keyword>